<dbReference type="Proteomes" id="UP000005753">
    <property type="component" value="Chromosome"/>
</dbReference>
<gene>
    <name evidence="5" type="ORF">EubceDRAFT1_2365</name>
</gene>
<feature type="domain" description="ABC transporter" evidence="4">
    <location>
        <begin position="367"/>
        <end position="574"/>
    </location>
</feature>
<dbReference type="OrthoDB" id="9801441at2"/>
<accession>I5AWC6</accession>
<dbReference type="eggNOG" id="COG0488">
    <property type="taxonomic scope" value="Bacteria"/>
</dbReference>
<name>I5AWC6_EUBC6</name>
<keyword evidence="6" id="KW-1185">Reference proteome</keyword>
<evidence type="ECO:0000256" key="2">
    <source>
        <dbReference type="ARBA" id="ARBA00022840"/>
    </source>
</evidence>
<evidence type="ECO:0000313" key="6">
    <source>
        <dbReference type="Proteomes" id="UP000005753"/>
    </source>
</evidence>
<dbReference type="SUPFAM" id="SSF52540">
    <property type="entry name" value="P-loop containing nucleoside triphosphate hydrolases"/>
    <property type="match status" value="2"/>
</dbReference>
<dbReference type="PANTHER" id="PTHR42855:SF2">
    <property type="entry name" value="DRUG RESISTANCE ABC TRANSPORTER,ATP-BINDING PROTEIN"/>
    <property type="match status" value="1"/>
</dbReference>
<dbReference type="GO" id="GO:0016887">
    <property type="term" value="F:ATP hydrolysis activity"/>
    <property type="evidence" value="ECO:0007669"/>
    <property type="project" value="InterPro"/>
</dbReference>
<protein>
    <submittedName>
        <fullName evidence="5">ATPase component of ABC transporters with duplicated ATPase domain</fullName>
    </submittedName>
</protein>
<sequence length="605" mass="68499">MIRFENVSFGFPQKELYEDISFEIEQGDHAVLIGSNGCGKSSLIRLMMDKDNFTYEGRIVIEEGVRIGYVSQFVSHEREELTAYDFLAAPFQKMLADFDGICARMADENEDADKLNISYQKLMDEIEAVDGYNYDANIRKALAKADLTFLTDSMVSKISGGEYKLLYILRSMLLKPQLLIMDEPDVFLDFENLVSLTRMINDYDGTLLAITHSRILLNCCFDKVLDIENMGLREFPGTFAEYNTWILETKIGLFEHCRDFDEFIEKQEQIVTQIRTRATEMAIPRLGRQVKARATYLERLKRMRGEDPFLEEHHHEFAFHLPDKSEGVTDVADAEETTGTVMEAETVEDAVADVRIETPEGGGNTEIASDAVISVKDYSLRYDRDVLINVSFDIRPGDKVAIVGANGTGKSSLLRDVYSMLEEKQPGRAGYFRQVITEEEEAENAEASKNGRDDENTGNGKSTGKAKKAKSGINIMKMSGGERCLAQLDELCRVPHDILLLDEPTSHLDVYAQIALEKAIRAYEGTVLLVSHDLFAVTGCTDRVLILENGTIREMSGRSYRKSIYSKYFDSDVFEAEKKRIQKEMNVADCIRANKFDEAREILQK</sequence>
<keyword evidence="2" id="KW-0067">ATP-binding</keyword>
<evidence type="ECO:0000313" key="5">
    <source>
        <dbReference type="EMBL" id="EIM58099.1"/>
    </source>
</evidence>
<dbReference type="AlphaFoldDB" id="I5AWC6"/>
<dbReference type="STRING" id="633697.EubceDRAFT1_2365"/>
<organism evidence="5 6">
    <name type="scientific">Eubacterium cellulosolvens (strain ATCC 43171 / JCM 9499 / 6)</name>
    <name type="common">Cillobacterium cellulosolvens</name>
    <dbReference type="NCBI Taxonomy" id="633697"/>
    <lineage>
        <taxon>Bacteria</taxon>
        <taxon>Bacillati</taxon>
        <taxon>Bacillota</taxon>
        <taxon>Clostridia</taxon>
        <taxon>Eubacteriales</taxon>
        <taxon>Eubacteriaceae</taxon>
        <taxon>Eubacterium</taxon>
    </lineage>
</organism>
<dbReference type="InterPro" id="IPR003439">
    <property type="entry name" value="ABC_transporter-like_ATP-bd"/>
</dbReference>
<dbReference type="SMART" id="SM00382">
    <property type="entry name" value="AAA"/>
    <property type="match status" value="2"/>
</dbReference>
<dbReference type="PROSITE" id="PS50893">
    <property type="entry name" value="ABC_TRANSPORTER_2"/>
    <property type="match status" value="2"/>
</dbReference>
<dbReference type="GO" id="GO:0005524">
    <property type="term" value="F:ATP binding"/>
    <property type="evidence" value="ECO:0007669"/>
    <property type="project" value="UniProtKB-KW"/>
</dbReference>
<evidence type="ECO:0000259" key="4">
    <source>
        <dbReference type="PROSITE" id="PS50893"/>
    </source>
</evidence>
<dbReference type="InterPro" id="IPR027417">
    <property type="entry name" value="P-loop_NTPase"/>
</dbReference>
<feature type="region of interest" description="Disordered" evidence="3">
    <location>
        <begin position="440"/>
        <end position="469"/>
    </location>
</feature>
<reference evidence="5 6" key="2">
    <citation type="submission" date="2012-02" db="EMBL/GenBank/DDBJ databases">
        <title>Improved High-Quality Draft sequence of Eubacterium cellulosolvens 6.</title>
        <authorList>
            <consortium name="US DOE Joint Genome Institute"/>
            <person name="Lucas S."/>
            <person name="Han J."/>
            <person name="Lapidus A."/>
            <person name="Cheng J.-F."/>
            <person name="Goodwin L."/>
            <person name="Pitluck S."/>
            <person name="Peters L."/>
            <person name="Mikhailova N."/>
            <person name="Gu W."/>
            <person name="Detter J.C."/>
            <person name="Han C."/>
            <person name="Tapia R."/>
            <person name="Land M."/>
            <person name="Hauser L."/>
            <person name="Kyrpides N."/>
            <person name="Ivanova N."/>
            <person name="Pagani I."/>
            <person name="Johnson E."/>
            <person name="Mukhopadhyay B."/>
            <person name="Anderson I."/>
            <person name="Woyke T."/>
        </authorList>
    </citation>
    <scope>NUCLEOTIDE SEQUENCE [LARGE SCALE GENOMIC DNA]</scope>
    <source>
        <strain evidence="5 6">6</strain>
    </source>
</reference>
<evidence type="ECO:0000256" key="3">
    <source>
        <dbReference type="SAM" id="MobiDB-lite"/>
    </source>
</evidence>
<keyword evidence="1" id="KW-0547">Nucleotide-binding</keyword>
<dbReference type="Pfam" id="PF00005">
    <property type="entry name" value="ABC_tran"/>
    <property type="match status" value="2"/>
</dbReference>
<dbReference type="CDD" id="cd03221">
    <property type="entry name" value="ABCF_EF-3"/>
    <property type="match status" value="1"/>
</dbReference>
<dbReference type="HOGENOM" id="CLU_000604_36_0_9"/>
<feature type="domain" description="ABC transporter" evidence="4">
    <location>
        <begin position="2"/>
        <end position="254"/>
    </location>
</feature>
<dbReference type="InterPro" id="IPR003593">
    <property type="entry name" value="AAA+_ATPase"/>
</dbReference>
<evidence type="ECO:0000256" key="1">
    <source>
        <dbReference type="ARBA" id="ARBA00022741"/>
    </source>
</evidence>
<dbReference type="EMBL" id="CM001487">
    <property type="protein sequence ID" value="EIM58099.1"/>
    <property type="molecule type" value="Genomic_DNA"/>
</dbReference>
<reference evidence="5 6" key="1">
    <citation type="submission" date="2010-08" db="EMBL/GenBank/DDBJ databases">
        <authorList>
            <consortium name="US DOE Joint Genome Institute (JGI-PGF)"/>
            <person name="Lucas S."/>
            <person name="Copeland A."/>
            <person name="Lapidus A."/>
            <person name="Cheng J.-F."/>
            <person name="Bruce D."/>
            <person name="Goodwin L."/>
            <person name="Pitluck S."/>
            <person name="Land M.L."/>
            <person name="Hauser L."/>
            <person name="Chang Y.-J."/>
            <person name="Anderson I.J."/>
            <person name="Johnson E."/>
            <person name="Mulhopadhyay B."/>
            <person name="Kyrpides N."/>
            <person name="Woyke T.J."/>
        </authorList>
    </citation>
    <scope>NUCLEOTIDE SEQUENCE [LARGE SCALE GENOMIC DNA]</scope>
    <source>
        <strain evidence="5 6">6</strain>
    </source>
</reference>
<dbReference type="InterPro" id="IPR051309">
    <property type="entry name" value="ABCF_ATPase"/>
</dbReference>
<proteinExistence type="predicted"/>
<dbReference type="PANTHER" id="PTHR42855">
    <property type="entry name" value="ABC TRANSPORTER ATP-BINDING SUBUNIT"/>
    <property type="match status" value="1"/>
</dbReference>
<dbReference type="Gene3D" id="3.40.50.300">
    <property type="entry name" value="P-loop containing nucleotide triphosphate hydrolases"/>
    <property type="match status" value="3"/>
</dbReference>